<reference evidence="4" key="1">
    <citation type="submission" date="2017-09" db="EMBL/GenBank/DDBJ databases">
        <authorList>
            <person name="Ehlers B."/>
            <person name="Leendertz F.H."/>
        </authorList>
    </citation>
    <scope>NUCLEOTIDE SEQUENCE</scope>
    <source>
        <strain evidence="4">NlugCpr84</strain>
    </source>
</reference>
<dbReference type="PROSITE" id="PS00233">
    <property type="entry name" value="CHIT_BIND_RR_1"/>
    <property type="match status" value="1"/>
</dbReference>
<dbReference type="GO" id="GO:0005615">
    <property type="term" value="C:extracellular space"/>
    <property type="evidence" value="ECO:0007669"/>
    <property type="project" value="TreeGrafter"/>
</dbReference>
<proteinExistence type="evidence at transcript level"/>
<name>A0A2S1ZSD4_NILLU</name>
<dbReference type="PROSITE" id="PS51155">
    <property type="entry name" value="CHIT_BIND_RR_2"/>
    <property type="match status" value="1"/>
</dbReference>
<reference evidence="4" key="2">
    <citation type="journal article" date="2018" name="Proc. Natl. Acad. Sci. U.S.A.">
        <title>A comprehensive omics analysis and functional survey of cuticular proteins in the brown planthopper.</title>
        <authorList>
            <person name="Pan P.L."/>
            <person name="Ye Y.X."/>
            <person name="Lou Y.H."/>
            <person name="Lu J.B."/>
            <person name="Cheng C."/>
            <person name="Shen Y."/>
            <person name="Moussian B."/>
            <person name="Zhang C.X."/>
        </authorList>
    </citation>
    <scope>NUCLEOTIDE SEQUENCE</scope>
    <source>
        <strain evidence="4">NlugCpr84</strain>
    </source>
</reference>
<dbReference type="AlphaFoldDB" id="A0A2S1ZSD4"/>
<sequence length="236" mass="26796">MLPSSIMDKVTFITVCVCTLFPSSIQQSNYSPTNVQDNVEGQYKDEAHLVAKLGLPVYKSSTPPTLSKLFKPRPAALENYFVEEKSPQANEPLPLKYSNPVGKTGYASPAKHLQNYNSPQPFNSPDPRGQQGLSKYSSSAPQPSNYLRPDNSYRENEIIYQDEPANYEFTYEVVEPQYYLQFGHRESRQGDVARGSYHVLLPDGRTQVVEYQADENGYRPTVTYQQKAQPAYDNRY</sequence>
<dbReference type="InterPro" id="IPR031311">
    <property type="entry name" value="CHIT_BIND_RR_consensus"/>
</dbReference>
<dbReference type="InterPro" id="IPR000618">
    <property type="entry name" value="Insect_cuticle"/>
</dbReference>
<evidence type="ECO:0000256" key="2">
    <source>
        <dbReference type="PROSITE-ProRule" id="PRU00497"/>
    </source>
</evidence>
<dbReference type="PANTHER" id="PTHR12236:SF79">
    <property type="entry name" value="CUTICULAR PROTEIN 50CB-RELATED"/>
    <property type="match status" value="1"/>
</dbReference>
<dbReference type="PRINTS" id="PR00947">
    <property type="entry name" value="CUTICLE"/>
</dbReference>
<dbReference type="InterPro" id="IPR051217">
    <property type="entry name" value="Insect_Cuticle_Struc_Prot"/>
</dbReference>
<evidence type="ECO:0000256" key="3">
    <source>
        <dbReference type="SAM" id="MobiDB-lite"/>
    </source>
</evidence>
<feature type="compositionally biased region" description="Polar residues" evidence="3">
    <location>
        <begin position="114"/>
        <end position="123"/>
    </location>
</feature>
<dbReference type="GO" id="GO:0031012">
    <property type="term" value="C:extracellular matrix"/>
    <property type="evidence" value="ECO:0007669"/>
    <property type="project" value="TreeGrafter"/>
</dbReference>
<accession>A0A2S1ZSD4</accession>
<feature type="compositionally biased region" description="Polar residues" evidence="3">
    <location>
        <begin position="131"/>
        <end position="145"/>
    </location>
</feature>
<dbReference type="GO" id="GO:0042302">
    <property type="term" value="F:structural constituent of cuticle"/>
    <property type="evidence" value="ECO:0007669"/>
    <property type="project" value="UniProtKB-UniRule"/>
</dbReference>
<protein>
    <submittedName>
        <fullName evidence="4">Cuticular protein</fullName>
    </submittedName>
</protein>
<dbReference type="EMBL" id="MF942857">
    <property type="protein sequence ID" value="AWK28380.1"/>
    <property type="molecule type" value="mRNA"/>
</dbReference>
<dbReference type="OrthoDB" id="6425109at2759"/>
<dbReference type="PANTHER" id="PTHR12236">
    <property type="entry name" value="STRUCTURAL CONTITUENT OF CUTICLE"/>
    <property type="match status" value="1"/>
</dbReference>
<keyword evidence="1 2" id="KW-0193">Cuticle</keyword>
<evidence type="ECO:0000256" key="1">
    <source>
        <dbReference type="ARBA" id="ARBA00022460"/>
    </source>
</evidence>
<evidence type="ECO:0000313" key="4">
    <source>
        <dbReference type="EMBL" id="AWK28380.1"/>
    </source>
</evidence>
<dbReference type="Pfam" id="PF00379">
    <property type="entry name" value="Chitin_bind_4"/>
    <property type="match status" value="1"/>
</dbReference>
<organism evidence="4">
    <name type="scientific">Nilaparvata lugens</name>
    <name type="common">Brown planthopper</name>
    <dbReference type="NCBI Taxonomy" id="108931"/>
    <lineage>
        <taxon>Eukaryota</taxon>
        <taxon>Metazoa</taxon>
        <taxon>Ecdysozoa</taxon>
        <taxon>Arthropoda</taxon>
        <taxon>Hexapoda</taxon>
        <taxon>Insecta</taxon>
        <taxon>Pterygota</taxon>
        <taxon>Neoptera</taxon>
        <taxon>Paraneoptera</taxon>
        <taxon>Hemiptera</taxon>
        <taxon>Auchenorrhyncha</taxon>
        <taxon>Fulgoroidea</taxon>
        <taxon>Delphacidae</taxon>
        <taxon>Delphacinae</taxon>
        <taxon>Nilaparvata</taxon>
    </lineage>
</organism>
<feature type="region of interest" description="Disordered" evidence="3">
    <location>
        <begin position="91"/>
        <end position="152"/>
    </location>
</feature>